<name>A0ABR1Z336_9PEZI</name>
<evidence type="ECO:0000313" key="4">
    <source>
        <dbReference type="Proteomes" id="UP001492380"/>
    </source>
</evidence>
<dbReference type="SUPFAM" id="SSF116768">
    <property type="entry name" value="DNA-binding domain of EIN3-like"/>
    <property type="match status" value="1"/>
</dbReference>
<feature type="region of interest" description="Disordered" evidence="1">
    <location>
        <begin position="232"/>
        <end position="261"/>
    </location>
</feature>
<feature type="region of interest" description="Disordered" evidence="1">
    <location>
        <begin position="122"/>
        <end position="177"/>
    </location>
</feature>
<gene>
    <name evidence="3" type="ORF">HDK90DRAFT_15692</name>
</gene>
<dbReference type="EMBL" id="JBBWRZ010000001">
    <property type="protein sequence ID" value="KAK8246607.1"/>
    <property type="molecule type" value="Genomic_DNA"/>
</dbReference>
<comment type="caution">
    <text evidence="3">The sequence shown here is derived from an EMBL/GenBank/DDBJ whole genome shotgun (WGS) entry which is preliminary data.</text>
</comment>
<evidence type="ECO:0000313" key="3">
    <source>
        <dbReference type="EMBL" id="KAK8246607.1"/>
    </source>
</evidence>
<dbReference type="Pfam" id="PF11001">
    <property type="entry name" value="AFUB_07903_YDR124W_hel"/>
    <property type="match status" value="1"/>
</dbReference>
<feature type="region of interest" description="Disordered" evidence="1">
    <location>
        <begin position="1"/>
        <end position="36"/>
    </location>
</feature>
<dbReference type="PANTHER" id="PTHR36102">
    <property type="entry name" value="CHROMOSOME 10, WHOLE GENOME SHOTGUN SEQUENCE"/>
    <property type="match status" value="1"/>
</dbReference>
<keyword evidence="4" id="KW-1185">Reference proteome</keyword>
<feature type="compositionally biased region" description="Basic and acidic residues" evidence="1">
    <location>
        <begin position="24"/>
        <end position="35"/>
    </location>
</feature>
<reference evidence="3 4" key="1">
    <citation type="submission" date="2024-04" db="EMBL/GenBank/DDBJ databases">
        <title>Phyllosticta paracitricarpa is synonymous to the EU quarantine fungus P. citricarpa based on phylogenomic analyses.</title>
        <authorList>
            <consortium name="Lawrence Berkeley National Laboratory"/>
            <person name="Van Ingen-Buijs V.A."/>
            <person name="Van Westerhoven A.C."/>
            <person name="Haridas S."/>
            <person name="Skiadas P."/>
            <person name="Martin F."/>
            <person name="Groenewald J.Z."/>
            <person name="Crous P.W."/>
            <person name="Seidl M.F."/>
        </authorList>
    </citation>
    <scope>NUCLEOTIDE SEQUENCE [LARGE SCALE GENOMIC DNA]</scope>
    <source>
        <strain evidence="3 4">CBS 123374</strain>
    </source>
</reference>
<protein>
    <recommendedName>
        <fullName evidence="2">Subtelomeric hrmA-associated cluster protein AFUB-079030/YDR124W-like helical bundle domain-containing protein</fullName>
    </recommendedName>
</protein>
<dbReference type="Proteomes" id="UP001492380">
    <property type="component" value="Unassembled WGS sequence"/>
</dbReference>
<evidence type="ECO:0000259" key="2">
    <source>
        <dbReference type="Pfam" id="PF11001"/>
    </source>
</evidence>
<feature type="compositionally biased region" description="Basic and acidic residues" evidence="1">
    <location>
        <begin position="238"/>
        <end position="257"/>
    </location>
</feature>
<accession>A0ABR1Z336</accession>
<organism evidence="3 4">
    <name type="scientific">Phyllosticta capitalensis</name>
    <dbReference type="NCBI Taxonomy" id="121624"/>
    <lineage>
        <taxon>Eukaryota</taxon>
        <taxon>Fungi</taxon>
        <taxon>Dikarya</taxon>
        <taxon>Ascomycota</taxon>
        <taxon>Pezizomycotina</taxon>
        <taxon>Dothideomycetes</taxon>
        <taxon>Dothideomycetes incertae sedis</taxon>
        <taxon>Botryosphaeriales</taxon>
        <taxon>Phyllostictaceae</taxon>
        <taxon>Phyllosticta</taxon>
    </lineage>
</organism>
<feature type="compositionally biased region" description="Polar residues" evidence="1">
    <location>
        <begin position="1"/>
        <end position="12"/>
    </location>
</feature>
<dbReference type="InterPro" id="IPR023278">
    <property type="entry name" value="Ethylene_insens-like_DNA-bd"/>
</dbReference>
<evidence type="ECO:0000256" key="1">
    <source>
        <dbReference type="SAM" id="MobiDB-lite"/>
    </source>
</evidence>
<feature type="domain" description="Subtelomeric hrmA-associated cluster protein AFUB-079030/YDR124W-like helical bundle" evidence="2">
    <location>
        <begin position="191"/>
        <end position="356"/>
    </location>
</feature>
<proteinExistence type="predicted"/>
<sequence length="374" mass="42550">MTQQKPSANSATPAAYHAQTAKRGGKEVSPREKGYTDQQVLSEIQAAIRRIGNVNPLAYAVVGLDDNGDPFTFASEKFNHYKAAIVRTLNSSLAPSALSRPVPAIYADENRVSDWVEIASDSDDSLQHPSNQPQKPSVVNIKPKAPAPIPGKRRRSPSHNQSIYDNADDDDTEEWPANLDPLAMPTVRFEIQDFDQVIYNLGLRFDQMQQLACKVVLKQIIKAIEPKKQSRFPYVNSARKEKENDKPSKKRNKKEEGPDIPPWWPTERQEWWSRLPHPNCKTLTHVRHKEPDHLRKEERLVLGVHLLLWMAEKEGGIDLLEKSTKDCPLKFDQDKGSLERKKLREIFLADIYHLARYWADFIGGGLGVYYTIKG</sequence>
<dbReference type="InterPro" id="IPR021264">
    <property type="entry name" value="AFUB_079030/YDR124W-like"/>
</dbReference>
<feature type="compositionally biased region" description="Polar residues" evidence="1">
    <location>
        <begin position="127"/>
        <end position="137"/>
    </location>
</feature>
<dbReference type="InterPro" id="IPR047092">
    <property type="entry name" value="AFUB_07903/YDR124W-like_hel"/>
</dbReference>
<dbReference type="PANTHER" id="PTHR36102:SF1">
    <property type="entry name" value="YDR124W-LIKE HELICAL BUNDLE DOMAIN-CONTAINING PROTEIN"/>
    <property type="match status" value="1"/>
</dbReference>